<organism evidence="1 2">
    <name type="scientific">Drosophila gunungcola</name>
    <name type="common">fruit fly</name>
    <dbReference type="NCBI Taxonomy" id="103775"/>
    <lineage>
        <taxon>Eukaryota</taxon>
        <taxon>Metazoa</taxon>
        <taxon>Ecdysozoa</taxon>
        <taxon>Arthropoda</taxon>
        <taxon>Hexapoda</taxon>
        <taxon>Insecta</taxon>
        <taxon>Pterygota</taxon>
        <taxon>Neoptera</taxon>
        <taxon>Endopterygota</taxon>
        <taxon>Diptera</taxon>
        <taxon>Brachycera</taxon>
        <taxon>Muscomorpha</taxon>
        <taxon>Ephydroidea</taxon>
        <taxon>Drosophilidae</taxon>
        <taxon>Drosophila</taxon>
        <taxon>Sophophora</taxon>
    </lineage>
</organism>
<protein>
    <submittedName>
        <fullName evidence="1">Uncharacterized protein</fullName>
    </submittedName>
</protein>
<dbReference type="Proteomes" id="UP001059596">
    <property type="component" value="Unassembled WGS sequence"/>
</dbReference>
<name>A0A9Q0BRU9_9MUSC</name>
<comment type="caution">
    <text evidence="1">The sequence shown here is derived from an EMBL/GenBank/DDBJ whole genome shotgun (WGS) entry which is preliminary data.</text>
</comment>
<dbReference type="EMBL" id="JAMKOV010000003">
    <property type="protein sequence ID" value="KAI8041600.1"/>
    <property type="molecule type" value="Genomic_DNA"/>
</dbReference>
<keyword evidence="2" id="KW-1185">Reference proteome</keyword>
<evidence type="ECO:0000313" key="2">
    <source>
        <dbReference type="Proteomes" id="UP001059596"/>
    </source>
</evidence>
<dbReference type="AlphaFoldDB" id="A0A9Q0BRU9"/>
<gene>
    <name evidence="1" type="ORF">M5D96_005865</name>
</gene>
<reference evidence="1" key="1">
    <citation type="journal article" date="2023" name="Genome Biol. Evol.">
        <title>Long-read-based Genome Assembly of Drosophila gunungcola Reveals Fewer Chemosensory Genes in Flower-breeding Species.</title>
        <authorList>
            <person name="Negi A."/>
            <person name="Liao B.Y."/>
            <person name="Yeh S.D."/>
        </authorList>
    </citation>
    <scope>NUCLEOTIDE SEQUENCE</scope>
    <source>
        <strain evidence="1">Sukarami</strain>
    </source>
</reference>
<accession>A0A9Q0BRU9</accession>
<evidence type="ECO:0000313" key="1">
    <source>
        <dbReference type="EMBL" id="KAI8041600.1"/>
    </source>
</evidence>
<proteinExistence type="predicted"/>
<sequence>MRKYKDYCYPSANLSCPLSLGICPPLVAPLAPWPTHTRWVHEGGASKWSTQWTRPIKNPVQAQPVQRPHRGHGILGIAMEMGSANRKATNRSWSDNRSLSLHNANHKRVFVLTYSKNNILTR</sequence>